<name>A0ABN2TQ14_9ACTN</name>
<evidence type="ECO:0000256" key="3">
    <source>
        <dbReference type="ARBA" id="ARBA00010136"/>
    </source>
</evidence>
<protein>
    <recommendedName>
        <fullName evidence="5">Aminopeptidase N</fullName>
        <ecNumber evidence="4">3.4.11.2</ecNumber>
    </recommendedName>
    <alternativeName>
        <fullName evidence="11">Alanine aminopeptidase</fullName>
    </alternativeName>
    <alternativeName>
        <fullName evidence="12">Lysyl aminopeptidase</fullName>
    </alternativeName>
</protein>
<evidence type="ECO:0000256" key="10">
    <source>
        <dbReference type="ARBA" id="ARBA00023049"/>
    </source>
</evidence>
<comment type="catalytic activity">
    <reaction evidence="1">
        <text>Release of an N-terminal amino acid, Xaa-|-Yaa- from a peptide, amide or arylamide. Xaa is preferably Ala, but may be most amino acids including Pro (slow action). When a terminal hydrophobic residue is followed by a prolyl residue, the two may be released as an intact Xaa-Pro dipeptide.</text>
        <dbReference type="EC" id="3.4.11.2"/>
    </reaction>
</comment>
<evidence type="ECO:0000259" key="15">
    <source>
        <dbReference type="Pfam" id="PF17900"/>
    </source>
</evidence>
<keyword evidence="17" id="KW-1185">Reference proteome</keyword>
<keyword evidence="7" id="KW-0479">Metal-binding</keyword>
<feature type="region of interest" description="Disordered" evidence="13">
    <location>
        <begin position="1"/>
        <end position="69"/>
    </location>
</feature>
<evidence type="ECO:0000256" key="1">
    <source>
        <dbReference type="ARBA" id="ARBA00000098"/>
    </source>
</evidence>
<dbReference type="InterPro" id="IPR027268">
    <property type="entry name" value="Peptidase_M4/M1_CTD_sf"/>
</dbReference>
<feature type="domain" description="Aminopeptidase N-like N-terminal" evidence="15">
    <location>
        <begin position="80"/>
        <end position="257"/>
    </location>
</feature>
<evidence type="ECO:0000256" key="4">
    <source>
        <dbReference type="ARBA" id="ARBA00012564"/>
    </source>
</evidence>
<evidence type="ECO:0000256" key="6">
    <source>
        <dbReference type="ARBA" id="ARBA00022670"/>
    </source>
</evidence>
<dbReference type="InterPro" id="IPR042097">
    <property type="entry name" value="Aminopeptidase_N-like_N_sf"/>
</dbReference>
<feature type="domain" description="Peptidase M1 membrane alanine aminopeptidase" evidence="14">
    <location>
        <begin position="318"/>
        <end position="486"/>
    </location>
</feature>
<keyword evidence="8" id="KW-0378">Hydrolase</keyword>
<dbReference type="EMBL" id="BAAAQN010000004">
    <property type="protein sequence ID" value="GAA2016688.1"/>
    <property type="molecule type" value="Genomic_DNA"/>
</dbReference>
<dbReference type="EC" id="3.4.11.2" evidence="4"/>
<reference evidence="16 17" key="1">
    <citation type="journal article" date="2019" name="Int. J. Syst. Evol. Microbiol.">
        <title>The Global Catalogue of Microorganisms (GCM) 10K type strain sequencing project: providing services to taxonomists for standard genome sequencing and annotation.</title>
        <authorList>
            <consortium name="The Broad Institute Genomics Platform"/>
            <consortium name="The Broad Institute Genome Sequencing Center for Infectious Disease"/>
            <person name="Wu L."/>
            <person name="Ma J."/>
        </authorList>
    </citation>
    <scope>NUCLEOTIDE SEQUENCE [LARGE SCALE GENOMIC DNA]</scope>
    <source>
        <strain evidence="16 17">JCM 16014</strain>
    </source>
</reference>
<dbReference type="Gene3D" id="2.60.40.1730">
    <property type="entry name" value="tricorn interacting facor f3 domain"/>
    <property type="match status" value="1"/>
</dbReference>
<evidence type="ECO:0000313" key="17">
    <source>
        <dbReference type="Proteomes" id="UP001500751"/>
    </source>
</evidence>
<dbReference type="InterPro" id="IPR045357">
    <property type="entry name" value="Aminopeptidase_N-like_N"/>
</dbReference>
<comment type="similarity">
    <text evidence="3">Belongs to the peptidase M1 family.</text>
</comment>
<dbReference type="InterPro" id="IPR014782">
    <property type="entry name" value="Peptidase_M1_dom"/>
</dbReference>
<keyword evidence="6" id="KW-0645">Protease</keyword>
<keyword evidence="10" id="KW-0482">Metalloprotease</keyword>
<comment type="caution">
    <text evidence="16">The sequence shown here is derived from an EMBL/GenBank/DDBJ whole genome shotgun (WGS) entry which is preliminary data.</text>
</comment>
<accession>A0ABN2TQ14</accession>
<dbReference type="PRINTS" id="PR00756">
    <property type="entry name" value="ALADIPTASE"/>
</dbReference>
<dbReference type="Pfam" id="PF17900">
    <property type="entry name" value="Peptidase_M1_N"/>
    <property type="match status" value="1"/>
</dbReference>
<feature type="compositionally biased region" description="Low complexity" evidence="13">
    <location>
        <begin position="10"/>
        <end position="60"/>
    </location>
</feature>
<comment type="cofactor">
    <cofactor evidence="2">
        <name>Zn(2+)</name>
        <dbReference type="ChEBI" id="CHEBI:29105"/>
    </cofactor>
</comment>
<evidence type="ECO:0000256" key="12">
    <source>
        <dbReference type="ARBA" id="ARBA00031533"/>
    </source>
</evidence>
<dbReference type="Pfam" id="PF01433">
    <property type="entry name" value="Peptidase_M1"/>
    <property type="match status" value="1"/>
</dbReference>
<evidence type="ECO:0000256" key="7">
    <source>
        <dbReference type="ARBA" id="ARBA00022723"/>
    </source>
</evidence>
<evidence type="ECO:0000256" key="5">
    <source>
        <dbReference type="ARBA" id="ARBA00015611"/>
    </source>
</evidence>
<evidence type="ECO:0000256" key="9">
    <source>
        <dbReference type="ARBA" id="ARBA00022833"/>
    </source>
</evidence>
<evidence type="ECO:0000256" key="11">
    <source>
        <dbReference type="ARBA" id="ARBA00029811"/>
    </source>
</evidence>
<proteinExistence type="inferred from homology"/>
<evidence type="ECO:0000259" key="14">
    <source>
        <dbReference type="Pfam" id="PF01433"/>
    </source>
</evidence>
<organism evidence="16 17">
    <name type="scientific">Catenulispora yoronensis</name>
    <dbReference type="NCBI Taxonomy" id="450799"/>
    <lineage>
        <taxon>Bacteria</taxon>
        <taxon>Bacillati</taxon>
        <taxon>Actinomycetota</taxon>
        <taxon>Actinomycetes</taxon>
        <taxon>Catenulisporales</taxon>
        <taxon>Catenulisporaceae</taxon>
        <taxon>Catenulispora</taxon>
    </lineage>
</organism>
<dbReference type="SUPFAM" id="SSF55486">
    <property type="entry name" value="Metalloproteases ('zincins'), catalytic domain"/>
    <property type="match status" value="1"/>
</dbReference>
<evidence type="ECO:0000256" key="8">
    <source>
        <dbReference type="ARBA" id="ARBA00022801"/>
    </source>
</evidence>
<dbReference type="Proteomes" id="UP001500751">
    <property type="component" value="Unassembled WGS sequence"/>
</dbReference>
<evidence type="ECO:0000256" key="2">
    <source>
        <dbReference type="ARBA" id="ARBA00001947"/>
    </source>
</evidence>
<sequence length="505" mass="53032">MGAAAGQTHSTTPSGARTPAAPGGAGTPSSAAPSADAPTATPSASAAAPPGGAVDPATGASHPVVDDVYPQYGDPATDVLHYGLDLHWDPAAKMLTGTATLTIRAAQPTDRFVLDLAGTMTSDSVQVDGAAAAAAHAGDRLTVPVGKQLPAGGTASVVIAYHGTPQLVPPPMTRPDIPGVGAQVTASGGVWAQQEPYGAFTWFPCNDQPSDKALYDVTITAPDGWAGVTGGTFQGRTEANGSGVYKWHQPDPVSTYLVAFSVDRFQEETATGPHGLPLTYWYLPADAAAAHQLIAAVPEVITFLEQRYGPYPFPTAGVLFRPDRVGMETQTMITLSTRLPVDDLLHEFAHQWFGDAVTPTTWSGLWLNEGFAMYSQFMWDVAHAAGGAGTLDDFMTTHVLPVDQSLRQQDGPPGHFKPTHFASTNVYYCPALMLNGLHDALGDKAFYQLLNDWAHKNKGTNQDRAAFIAFVKADTGKDFSAYINAWLDSPTTPTIKADGSGGTTV</sequence>
<dbReference type="SUPFAM" id="SSF63737">
    <property type="entry name" value="Leukotriene A4 hydrolase N-terminal domain"/>
    <property type="match status" value="1"/>
</dbReference>
<evidence type="ECO:0000256" key="13">
    <source>
        <dbReference type="SAM" id="MobiDB-lite"/>
    </source>
</evidence>
<dbReference type="CDD" id="cd09603">
    <property type="entry name" value="M1_APN_like"/>
    <property type="match status" value="1"/>
</dbReference>
<dbReference type="InterPro" id="IPR050344">
    <property type="entry name" value="Peptidase_M1_aminopeptidases"/>
</dbReference>
<dbReference type="InterPro" id="IPR001930">
    <property type="entry name" value="Peptidase_M1"/>
</dbReference>
<dbReference type="Gene3D" id="1.10.390.10">
    <property type="entry name" value="Neutral Protease Domain 2"/>
    <property type="match status" value="1"/>
</dbReference>
<gene>
    <name evidence="16" type="ORF">GCM10009839_10450</name>
</gene>
<dbReference type="PANTHER" id="PTHR11533">
    <property type="entry name" value="PROTEASE M1 ZINC METALLOPROTEASE"/>
    <property type="match status" value="1"/>
</dbReference>
<evidence type="ECO:0000313" key="16">
    <source>
        <dbReference type="EMBL" id="GAA2016688.1"/>
    </source>
</evidence>
<keyword evidence="9" id="KW-0862">Zinc</keyword>